<dbReference type="EMBL" id="BAAALT010000296">
    <property type="protein sequence ID" value="GAA1836329.1"/>
    <property type="molecule type" value="Genomic_DNA"/>
</dbReference>
<keyword evidence="6" id="KW-0046">Antibiotic resistance</keyword>
<accession>A0ABP4Z3J0</accession>
<dbReference type="PROSITE" id="PS50893">
    <property type="entry name" value="ABC_TRANSPORTER_2"/>
    <property type="match status" value="1"/>
</dbReference>
<dbReference type="SMART" id="SM00382">
    <property type="entry name" value="AAA"/>
    <property type="match status" value="1"/>
</dbReference>
<dbReference type="Pfam" id="PF00005">
    <property type="entry name" value="ABC_tran"/>
    <property type="match status" value="1"/>
</dbReference>
<keyword evidence="9" id="KW-1185">Reference proteome</keyword>
<evidence type="ECO:0000256" key="3">
    <source>
        <dbReference type="ARBA" id="ARBA00022448"/>
    </source>
</evidence>
<sequence>MAVVEITGLVKDYGAVHAVRDIDLDVAAGEVVGFLGPNGAGKSTTIRCLLDLLRPTAGTLRLFGADARHGGVPARRKVAYVPAELRLPPRATAAELLDAVARLRGDCDPARRADVTERLGLDPGRPTKGLSTGNRRKVALVAAFMSRAELLVLDEPTSGLDPLLQQTFRDLVREARARGSAVLLSSHSLAEVQRTADRAVVLRRGRIVAEGTVDELRGTAAQRIEATFADRVPDLSGVVGLTDLQVEGRRIRARFTGAPGPLLAALAAGDPLSVDIAEPDLEDAFRSLYEEAAP</sequence>
<dbReference type="PANTHER" id="PTHR42711">
    <property type="entry name" value="ABC TRANSPORTER ATP-BINDING PROTEIN"/>
    <property type="match status" value="1"/>
</dbReference>
<dbReference type="Proteomes" id="UP001500218">
    <property type="component" value="Unassembled WGS sequence"/>
</dbReference>
<keyword evidence="4" id="KW-0547">Nucleotide-binding</keyword>
<dbReference type="InterPro" id="IPR003593">
    <property type="entry name" value="AAA+_ATPase"/>
</dbReference>
<gene>
    <name evidence="8" type="ORF">GCM10009682_62980</name>
</gene>
<evidence type="ECO:0000256" key="4">
    <source>
        <dbReference type="ARBA" id="ARBA00022741"/>
    </source>
</evidence>
<proteinExistence type="inferred from homology"/>
<name>A0ABP4Z3J0_9ACTN</name>
<evidence type="ECO:0000259" key="7">
    <source>
        <dbReference type="PROSITE" id="PS50893"/>
    </source>
</evidence>
<dbReference type="InterPro" id="IPR003439">
    <property type="entry name" value="ABC_transporter-like_ATP-bd"/>
</dbReference>
<dbReference type="RefSeq" id="WP_344140391.1">
    <property type="nucleotide sequence ID" value="NZ_BAAALT010000296.1"/>
</dbReference>
<evidence type="ECO:0000256" key="1">
    <source>
        <dbReference type="ARBA" id="ARBA00004202"/>
    </source>
</evidence>
<keyword evidence="5 8" id="KW-0067">ATP-binding</keyword>
<evidence type="ECO:0000256" key="2">
    <source>
        <dbReference type="ARBA" id="ARBA00005417"/>
    </source>
</evidence>
<evidence type="ECO:0000256" key="6">
    <source>
        <dbReference type="ARBA" id="ARBA00023251"/>
    </source>
</evidence>
<evidence type="ECO:0000313" key="8">
    <source>
        <dbReference type="EMBL" id="GAA1836329.1"/>
    </source>
</evidence>
<protein>
    <submittedName>
        <fullName evidence="8">Multidrug efflux ABC transporter ATP-binding protein</fullName>
    </submittedName>
</protein>
<keyword evidence="3" id="KW-0813">Transport</keyword>
<reference evidence="9" key="1">
    <citation type="journal article" date="2019" name="Int. J. Syst. Evol. Microbiol.">
        <title>The Global Catalogue of Microorganisms (GCM) 10K type strain sequencing project: providing services to taxonomists for standard genome sequencing and annotation.</title>
        <authorList>
            <consortium name="The Broad Institute Genomics Platform"/>
            <consortium name="The Broad Institute Genome Sequencing Center for Infectious Disease"/>
            <person name="Wu L."/>
            <person name="Ma J."/>
        </authorList>
    </citation>
    <scope>NUCLEOTIDE SEQUENCE [LARGE SCALE GENOMIC DNA]</scope>
    <source>
        <strain evidence="9">JCM 13250</strain>
    </source>
</reference>
<dbReference type="Gene3D" id="3.40.50.300">
    <property type="entry name" value="P-loop containing nucleotide triphosphate hydrolases"/>
    <property type="match status" value="1"/>
</dbReference>
<dbReference type="InterPro" id="IPR027417">
    <property type="entry name" value="P-loop_NTPase"/>
</dbReference>
<evidence type="ECO:0000256" key="5">
    <source>
        <dbReference type="ARBA" id="ARBA00022840"/>
    </source>
</evidence>
<dbReference type="InterPro" id="IPR050763">
    <property type="entry name" value="ABC_transporter_ATP-binding"/>
</dbReference>
<dbReference type="PANTHER" id="PTHR42711:SF5">
    <property type="entry name" value="ABC TRANSPORTER ATP-BINDING PROTEIN NATA"/>
    <property type="match status" value="1"/>
</dbReference>
<evidence type="ECO:0000313" key="9">
    <source>
        <dbReference type="Proteomes" id="UP001500218"/>
    </source>
</evidence>
<comment type="subcellular location">
    <subcellularLocation>
        <location evidence="1">Cell membrane</location>
        <topology evidence="1">Peripheral membrane protein</topology>
    </subcellularLocation>
</comment>
<feature type="domain" description="ABC transporter" evidence="7">
    <location>
        <begin position="4"/>
        <end position="229"/>
    </location>
</feature>
<dbReference type="CDD" id="cd03230">
    <property type="entry name" value="ABC_DR_subfamily_A"/>
    <property type="match status" value="1"/>
</dbReference>
<organism evidence="8 9">
    <name type="scientific">Luedemannella flava</name>
    <dbReference type="NCBI Taxonomy" id="349316"/>
    <lineage>
        <taxon>Bacteria</taxon>
        <taxon>Bacillati</taxon>
        <taxon>Actinomycetota</taxon>
        <taxon>Actinomycetes</taxon>
        <taxon>Micromonosporales</taxon>
        <taxon>Micromonosporaceae</taxon>
        <taxon>Luedemannella</taxon>
    </lineage>
</organism>
<comment type="caution">
    <text evidence="8">The sequence shown here is derived from an EMBL/GenBank/DDBJ whole genome shotgun (WGS) entry which is preliminary data.</text>
</comment>
<comment type="similarity">
    <text evidence="2">Belongs to the ABC transporter superfamily.</text>
</comment>
<dbReference type="SUPFAM" id="SSF52540">
    <property type="entry name" value="P-loop containing nucleoside triphosphate hydrolases"/>
    <property type="match status" value="1"/>
</dbReference>
<dbReference type="GO" id="GO:0005524">
    <property type="term" value="F:ATP binding"/>
    <property type="evidence" value="ECO:0007669"/>
    <property type="project" value="UniProtKB-KW"/>
</dbReference>